<dbReference type="Gene3D" id="1.25.40.10">
    <property type="entry name" value="Tetratricopeptide repeat domain"/>
    <property type="match status" value="2"/>
</dbReference>
<feature type="signal peptide" evidence="4">
    <location>
        <begin position="1"/>
        <end position="16"/>
    </location>
</feature>
<dbReference type="EMBL" id="CAVLGL010000137">
    <property type="protein sequence ID" value="CAK1602049.1"/>
    <property type="molecule type" value="Genomic_DNA"/>
</dbReference>
<name>A0AAV1M6K0_9NEOP</name>
<evidence type="ECO:0000256" key="2">
    <source>
        <dbReference type="ARBA" id="ARBA00022729"/>
    </source>
</evidence>
<keyword evidence="3" id="KW-0325">Glycoprotein</keyword>
<dbReference type="Pfam" id="PF23557">
    <property type="entry name" value="TPR_leprecan"/>
    <property type="match status" value="1"/>
</dbReference>
<dbReference type="GO" id="GO:0005783">
    <property type="term" value="C:endoplasmic reticulum"/>
    <property type="evidence" value="ECO:0007669"/>
    <property type="project" value="TreeGrafter"/>
</dbReference>
<dbReference type="SUPFAM" id="SSF48452">
    <property type="entry name" value="TPR-like"/>
    <property type="match status" value="1"/>
</dbReference>
<dbReference type="GO" id="GO:0005518">
    <property type="term" value="F:collagen binding"/>
    <property type="evidence" value="ECO:0007669"/>
    <property type="project" value="TreeGrafter"/>
</dbReference>
<dbReference type="PANTHER" id="PTHR13986:SF8">
    <property type="entry name" value="PROLYL 3-HYDROXYLASE 1-LIKE PROTEIN"/>
    <property type="match status" value="1"/>
</dbReference>
<feature type="chain" id="PRO_5043595131" description="Leprecan-like alpha-helical domain-containing protein" evidence="4">
    <location>
        <begin position="17"/>
        <end position="361"/>
    </location>
</feature>
<reference evidence="6 7" key="1">
    <citation type="submission" date="2023-11" db="EMBL/GenBank/DDBJ databases">
        <authorList>
            <person name="Hedman E."/>
            <person name="Englund M."/>
            <person name="Stromberg M."/>
            <person name="Nyberg Akerstrom W."/>
            <person name="Nylinder S."/>
            <person name="Jareborg N."/>
            <person name="Kallberg Y."/>
            <person name="Kronander E."/>
        </authorList>
    </citation>
    <scope>NUCLEOTIDE SEQUENCE [LARGE SCALE GENOMIC DNA]</scope>
</reference>
<evidence type="ECO:0000256" key="4">
    <source>
        <dbReference type="SAM" id="SignalP"/>
    </source>
</evidence>
<evidence type="ECO:0000313" key="7">
    <source>
        <dbReference type="Proteomes" id="UP001314205"/>
    </source>
</evidence>
<dbReference type="AlphaFoldDB" id="A0AAV1M6K0"/>
<evidence type="ECO:0000259" key="5">
    <source>
        <dbReference type="Pfam" id="PF23557"/>
    </source>
</evidence>
<comment type="caution">
    <text evidence="6">The sequence shown here is derived from an EMBL/GenBank/DDBJ whole genome shotgun (WGS) entry which is preliminary data.</text>
</comment>
<evidence type="ECO:0000256" key="3">
    <source>
        <dbReference type="ARBA" id="ARBA00023180"/>
    </source>
</evidence>
<dbReference type="InterPro" id="IPR011990">
    <property type="entry name" value="TPR-like_helical_dom_sf"/>
</dbReference>
<evidence type="ECO:0000313" key="6">
    <source>
        <dbReference type="EMBL" id="CAK1602049.1"/>
    </source>
</evidence>
<evidence type="ECO:0000256" key="1">
    <source>
        <dbReference type="ARBA" id="ARBA00006487"/>
    </source>
</evidence>
<comment type="similarity">
    <text evidence="1">Belongs to the leprecan family.</text>
</comment>
<keyword evidence="7" id="KW-1185">Reference proteome</keyword>
<proteinExistence type="inferred from homology"/>
<dbReference type="PANTHER" id="PTHR13986">
    <property type="entry name" value="PROTEIN LYSINE HYDROXYLATION COMPLEX COMPONENT"/>
    <property type="match status" value="1"/>
</dbReference>
<dbReference type="GO" id="GO:0030199">
    <property type="term" value="P:collagen fibril organization"/>
    <property type="evidence" value="ECO:0007669"/>
    <property type="project" value="TreeGrafter"/>
</dbReference>
<keyword evidence="2 4" id="KW-0732">Signal</keyword>
<gene>
    <name evidence="6" type="ORF">PARMNEM_LOCUS20599</name>
</gene>
<protein>
    <recommendedName>
        <fullName evidence="5">Leprecan-like alpha-helical domain-containing protein</fullName>
    </recommendedName>
</protein>
<accession>A0AAV1M6K0</accession>
<dbReference type="InterPro" id="IPR052284">
    <property type="entry name" value="Collagen_mod_leprecan"/>
</dbReference>
<sequence>MHVLISLFSLIIISNAIKLSSIEKTYKKGIDAYSKERWSECISKFEETLHLFKLYKTIEINCRLKCESQKQKSEVEEIEDIGIYKKFLNTRLCITKCQMEGFDEARLNSFVPESIINEMTLKKPYEYLHICYFQMNALPKAASAAYTYLVANPNDEKMKQNVQYYIDQPEVDINEVKDLESEDYKILYNVGLKAYNAKKWGETAANMEESLTDYLSSENMCRADCQHQTELEWSPEFTVTVSNYMTALLMCKQKCQDKLKYLNFNSGNEFLADLLNYLQISYYHLGRIEDAAKAVESYLLLLPNDEDILSNKNIYSSLTDQKNFVEKSDIAYYFKRDKYEKRVLDTFYNSDINNEINSMKE</sequence>
<organism evidence="6 7">
    <name type="scientific">Parnassius mnemosyne</name>
    <name type="common">clouded apollo</name>
    <dbReference type="NCBI Taxonomy" id="213953"/>
    <lineage>
        <taxon>Eukaryota</taxon>
        <taxon>Metazoa</taxon>
        <taxon>Ecdysozoa</taxon>
        <taxon>Arthropoda</taxon>
        <taxon>Hexapoda</taxon>
        <taxon>Insecta</taxon>
        <taxon>Pterygota</taxon>
        <taxon>Neoptera</taxon>
        <taxon>Endopterygota</taxon>
        <taxon>Lepidoptera</taxon>
        <taxon>Glossata</taxon>
        <taxon>Ditrysia</taxon>
        <taxon>Papilionoidea</taxon>
        <taxon>Papilionidae</taxon>
        <taxon>Parnassiinae</taxon>
        <taxon>Parnassini</taxon>
        <taxon>Parnassius</taxon>
        <taxon>Driopa</taxon>
    </lineage>
</organism>
<dbReference type="InterPro" id="IPR056585">
    <property type="entry name" value="Leprecan_dom"/>
</dbReference>
<dbReference type="Proteomes" id="UP001314205">
    <property type="component" value="Unassembled WGS sequence"/>
</dbReference>
<feature type="domain" description="Leprecan-like alpha-helical" evidence="5">
    <location>
        <begin position="23"/>
        <end position="317"/>
    </location>
</feature>